<sequence>MLAISRARLEELYQRLPYLQGLLMQLIQQCLLDKIAMRRAYLGQDSAMRYQQFLLRQPEVARRVSLTDVASYLGITLQSLSRLRKNLR</sequence>
<dbReference type="EMBL" id="BAABGQ010000006">
    <property type="protein sequence ID" value="GAA4501528.1"/>
    <property type="molecule type" value="Genomic_DNA"/>
</dbReference>
<dbReference type="Proteomes" id="UP001501243">
    <property type="component" value="Unassembled WGS sequence"/>
</dbReference>
<dbReference type="InterPro" id="IPR014710">
    <property type="entry name" value="RmlC-like_jellyroll"/>
</dbReference>
<proteinExistence type="predicted"/>
<gene>
    <name evidence="1" type="ORF">GCM10023172_23520</name>
</gene>
<evidence type="ECO:0008006" key="3">
    <source>
        <dbReference type="Google" id="ProtNLM"/>
    </source>
</evidence>
<reference evidence="2" key="1">
    <citation type="journal article" date="2019" name="Int. J. Syst. Evol. Microbiol.">
        <title>The Global Catalogue of Microorganisms (GCM) 10K type strain sequencing project: providing services to taxonomists for standard genome sequencing and annotation.</title>
        <authorList>
            <consortium name="The Broad Institute Genomics Platform"/>
            <consortium name="The Broad Institute Genome Sequencing Center for Infectious Disease"/>
            <person name="Wu L."/>
            <person name="Ma J."/>
        </authorList>
    </citation>
    <scope>NUCLEOTIDE SEQUENCE [LARGE SCALE GENOMIC DNA]</scope>
    <source>
        <strain evidence="2">JCM 17841</strain>
    </source>
</reference>
<dbReference type="RefSeq" id="WP_208133089.1">
    <property type="nucleotide sequence ID" value="NZ_BAABGQ010000006.1"/>
</dbReference>
<comment type="caution">
    <text evidence="1">The sequence shown here is derived from an EMBL/GenBank/DDBJ whole genome shotgun (WGS) entry which is preliminary data.</text>
</comment>
<accession>A0ABP8QD89</accession>
<keyword evidence="2" id="KW-1185">Reference proteome</keyword>
<evidence type="ECO:0000313" key="2">
    <source>
        <dbReference type="Proteomes" id="UP001501243"/>
    </source>
</evidence>
<evidence type="ECO:0000313" key="1">
    <source>
        <dbReference type="EMBL" id="GAA4501528.1"/>
    </source>
</evidence>
<protein>
    <recommendedName>
        <fullName evidence="3">HTH crp-type domain-containing protein</fullName>
    </recommendedName>
</protein>
<organism evidence="1 2">
    <name type="scientific">Hymenobacter ginsengisoli</name>
    <dbReference type="NCBI Taxonomy" id="1051626"/>
    <lineage>
        <taxon>Bacteria</taxon>
        <taxon>Pseudomonadati</taxon>
        <taxon>Bacteroidota</taxon>
        <taxon>Cytophagia</taxon>
        <taxon>Cytophagales</taxon>
        <taxon>Hymenobacteraceae</taxon>
        <taxon>Hymenobacter</taxon>
    </lineage>
</organism>
<dbReference type="Gene3D" id="2.60.120.10">
    <property type="entry name" value="Jelly Rolls"/>
    <property type="match status" value="1"/>
</dbReference>
<name>A0ABP8QD89_9BACT</name>